<accession>A0A845A701</accession>
<protein>
    <submittedName>
        <fullName evidence="2">Phage portal protein</fullName>
    </submittedName>
</protein>
<gene>
    <name evidence="2" type="ORF">GRI39_02010</name>
</gene>
<name>A0A845A701_9SPHN</name>
<dbReference type="OrthoDB" id="9770450at2"/>
<comment type="caution">
    <text evidence="2">The sequence shown here is derived from an EMBL/GenBank/DDBJ whole genome shotgun (WGS) entry which is preliminary data.</text>
</comment>
<evidence type="ECO:0000256" key="1">
    <source>
        <dbReference type="SAM" id="MobiDB-lite"/>
    </source>
</evidence>
<dbReference type="NCBIfam" id="TIGR01539">
    <property type="entry name" value="portal_lambda"/>
    <property type="match status" value="1"/>
</dbReference>
<proteinExistence type="predicted"/>
<dbReference type="GO" id="GO:0019068">
    <property type="term" value="P:virion assembly"/>
    <property type="evidence" value="ECO:0007669"/>
    <property type="project" value="InterPro"/>
</dbReference>
<dbReference type="Proteomes" id="UP000460561">
    <property type="component" value="Unassembled WGS sequence"/>
</dbReference>
<dbReference type="AlphaFoldDB" id="A0A845A701"/>
<keyword evidence="3" id="KW-1185">Reference proteome</keyword>
<sequence>MSFMQTLGEAFSGLRQRMFFGTQPYEAQRYDSREMAGWTPSLTSGTDENLDARDAVTRRARDLVRNHPIISGATDRRAESVVGSNIRLETQPAFESMGQSPDWADEWSQNTEQHFELWARDPRKLCDAQMHLQFGGMVELAYRHWWNDGEAAAVIKMLPPVGPRVLAQWETCLEVVDPDRVSNPNGLPDHHKLSNGRTLIGGIEYDRNGAPLAAHVRVAHPSSNNGGTLDSFRWTRVPFYGPTGRPIFVHAFKRNRADQRRGISRFVSAIKRIKMFDRFDDAELEAALLNAIMAVSIESAAPTAEVAAAMAPTSGKQETQLPEHFRYRMDHPVRMQGVRVFHGLPGEKMEFKRSEHPSQNYPEFQATGLRSMAASLGLSYAQISQNWADINYSSARAMLNEIWRGLLHDRWLFTQGFCTPIYLAWLEEAVAKGIIQVPGRKTNFYKYRNALSLCEWIGPGRGSVDPLKEGQADDFRLNQGATDLTTMSNESGKDYRKTLRNQAREKKYREQMGLEPYMPLKAGAGHTSAPEAYPEGNAQVDPVESEGQSA</sequence>
<dbReference type="InterPro" id="IPR006429">
    <property type="entry name" value="Phage_lambda_portal"/>
</dbReference>
<organism evidence="2 3">
    <name type="scientific">Altericroceibacterium indicum</name>
    <dbReference type="NCBI Taxonomy" id="374177"/>
    <lineage>
        <taxon>Bacteria</taxon>
        <taxon>Pseudomonadati</taxon>
        <taxon>Pseudomonadota</taxon>
        <taxon>Alphaproteobacteria</taxon>
        <taxon>Sphingomonadales</taxon>
        <taxon>Erythrobacteraceae</taxon>
        <taxon>Altericroceibacterium</taxon>
    </lineage>
</organism>
<feature type="region of interest" description="Disordered" evidence="1">
    <location>
        <begin position="510"/>
        <end position="550"/>
    </location>
</feature>
<dbReference type="RefSeq" id="WP_160738016.1">
    <property type="nucleotide sequence ID" value="NZ_WTYQ01000001.1"/>
</dbReference>
<dbReference type="Pfam" id="PF05136">
    <property type="entry name" value="Phage_portal_2"/>
    <property type="match status" value="1"/>
</dbReference>
<reference evidence="2 3" key="1">
    <citation type="submission" date="2019-12" db="EMBL/GenBank/DDBJ databases">
        <title>Genomic-based taxomic classification of the family Erythrobacteraceae.</title>
        <authorList>
            <person name="Xu L."/>
        </authorList>
    </citation>
    <scope>NUCLEOTIDE SEQUENCE [LARGE SCALE GENOMIC DNA]</scope>
    <source>
        <strain evidence="2 3">DSM 18604</strain>
    </source>
</reference>
<dbReference type="GO" id="GO:0005198">
    <property type="term" value="F:structural molecule activity"/>
    <property type="evidence" value="ECO:0007669"/>
    <property type="project" value="InterPro"/>
</dbReference>
<evidence type="ECO:0000313" key="2">
    <source>
        <dbReference type="EMBL" id="MXP24821.1"/>
    </source>
</evidence>
<dbReference type="EMBL" id="WTYQ01000001">
    <property type="protein sequence ID" value="MXP24821.1"/>
    <property type="molecule type" value="Genomic_DNA"/>
</dbReference>
<evidence type="ECO:0000313" key="3">
    <source>
        <dbReference type="Proteomes" id="UP000460561"/>
    </source>
</evidence>